<feature type="transmembrane region" description="Helical" evidence="1">
    <location>
        <begin position="290"/>
        <end position="309"/>
    </location>
</feature>
<feature type="transmembrane region" description="Helical" evidence="1">
    <location>
        <begin position="363"/>
        <end position="383"/>
    </location>
</feature>
<feature type="transmembrane region" description="Helical" evidence="1">
    <location>
        <begin position="158"/>
        <end position="178"/>
    </location>
</feature>
<dbReference type="InterPro" id="IPR052529">
    <property type="entry name" value="Bact_Transport_Assoc"/>
</dbReference>
<dbReference type="eggNOG" id="COG2311">
    <property type="taxonomic scope" value="Bacteria"/>
</dbReference>
<feature type="transmembrane region" description="Helical" evidence="1">
    <location>
        <begin position="134"/>
        <end position="151"/>
    </location>
</feature>
<dbReference type="STRING" id="446470.Snas_1670"/>
<dbReference type="InterPro" id="IPR007349">
    <property type="entry name" value="DUF418"/>
</dbReference>
<dbReference type="RefSeq" id="WP_013016943.1">
    <property type="nucleotide sequence ID" value="NC_013947.1"/>
</dbReference>
<organism evidence="3 4">
    <name type="scientific">Stackebrandtia nassauensis (strain DSM 44728 / CIP 108903 / NRRL B-16338 / NBRC 102104 / LLR-40K-21)</name>
    <dbReference type="NCBI Taxonomy" id="446470"/>
    <lineage>
        <taxon>Bacteria</taxon>
        <taxon>Bacillati</taxon>
        <taxon>Actinomycetota</taxon>
        <taxon>Actinomycetes</taxon>
        <taxon>Glycomycetales</taxon>
        <taxon>Glycomycetaceae</taxon>
        <taxon>Stackebrandtia</taxon>
    </lineage>
</organism>
<dbReference type="PANTHER" id="PTHR30590">
    <property type="entry name" value="INNER MEMBRANE PROTEIN"/>
    <property type="match status" value="1"/>
</dbReference>
<feature type="transmembrane region" description="Helical" evidence="1">
    <location>
        <begin position="336"/>
        <end position="357"/>
    </location>
</feature>
<feature type="transmembrane region" description="Helical" evidence="1">
    <location>
        <begin position="110"/>
        <end position="128"/>
    </location>
</feature>
<evidence type="ECO:0000259" key="2">
    <source>
        <dbReference type="Pfam" id="PF04235"/>
    </source>
</evidence>
<keyword evidence="1" id="KW-0472">Membrane</keyword>
<proteinExistence type="predicted"/>
<dbReference type="AlphaFoldDB" id="D3PXA9"/>
<dbReference type="EMBL" id="CP001778">
    <property type="protein sequence ID" value="ADD41372.1"/>
    <property type="molecule type" value="Genomic_DNA"/>
</dbReference>
<feature type="transmembrane region" description="Helical" evidence="1">
    <location>
        <begin position="213"/>
        <end position="234"/>
    </location>
</feature>
<sequence length="405" mass="43574">MSQTLPPPAAHAARGPVRARERALAPDLARGFMLLFIALANAGGVVFAATEPAIEPTPHGFESVVNFGMMMFVSGHAYPMFAVMFGYGLVQMSRRQREAGASTAAARDTLVRRNAWLIAFGAVHAVLLYFGDFLAAYGLVGIIAACLLLNRGDKFHRVIVWLWGLVLVEAAVFMALVYPSLSTDFGATPKPARVDSLAATSYGESLVDRLAEWPLHTASVLGFIFIVWLGMWAARRRVLEEPARHRPLLIGATVVGLGVGFLGSLPQALVSAGALSTDNADLTLLLHNLGGMYSGPGYVAAFGLIALWLTKNRAAPTDTLITGSLVALGRRSLSGYLFQSVSWFVLLLPFTFAMPQWFGNKTLLYLLVATATWLATVVTAAALQRRGHPGPAEALLRRLAYGPRR</sequence>
<evidence type="ECO:0000313" key="3">
    <source>
        <dbReference type="EMBL" id="ADD41372.1"/>
    </source>
</evidence>
<dbReference type="Pfam" id="PF04235">
    <property type="entry name" value="DUF418"/>
    <property type="match status" value="1"/>
</dbReference>
<feature type="domain" description="DUF418" evidence="2">
    <location>
        <begin position="233"/>
        <end position="402"/>
    </location>
</feature>
<dbReference type="HOGENOM" id="CLU_039610_1_0_11"/>
<accession>D3PXA9</accession>
<keyword evidence="1" id="KW-0812">Transmembrane</keyword>
<feature type="transmembrane region" description="Helical" evidence="1">
    <location>
        <begin position="28"/>
        <end position="49"/>
    </location>
</feature>
<evidence type="ECO:0000256" key="1">
    <source>
        <dbReference type="SAM" id="Phobius"/>
    </source>
</evidence>
<dbReference type="PANTHER" id="PTHR30590:SF2">
    <property type="entry name" value="INNER MEMBRANE PROTEIN"/>
    <property type="match status" value="1"/>
</dbReference>
<keyword evidence="1" id="KW-1133">Transmembrane helix</keyword>
<name>D3PXA9_STANL</name>
<evidence type="ECO:0000313" key="4">
    <source>
        <dbReference type="Proteomes" id="UP000000844"/>
    </source>
</evidence>
<feature type="transmembrane region" description="Helical" evidence="1">
    <location>
        <begin position="246"/>
        <end position="270"/>
    </location>
</feature>
<protein>
    <recommendedName>
        <fullName evidence="2">DUF418 domain-containing protein</fullName>
    </recommendedName>
</protein>
<gene>
    <name evidence="3" type="ordered locus">Snas_1670</name>
</gene>
<feature type="transmembrane region" description="Helical" evidence="1">
    <location>
        <begin position="69"/>
        <end position="90"/>
    </location>
</feature>
<reference evidence="3 4" key="1">
    <citation type="journal article" date="2009" name="Stand. Genomic Sci.">
        <title>Complete genome sequence of Stackebrandtia nassauensis type strain (LLR-40K-21).</title>
        <authorList>
            <person name="Munk C."/>
            <person name="Lapidus A."/>
            <person name="Copeland A."/>
            <person name="Jando M."/>
            <person name="Mayilraj S."/>
            <person name="Glavina Del Rio T."/>
            <person name="Nolan M."/>
            <person name="Chen F."/>
            <person name="Lucas S."/>
            <person name="Tice H."/>
            <person name="Cheng J.F."/>
            <person name="Han C."/>
            <person name="Detter J.C."/>
            <person name="Bruce D."/>
            <person name="Goodwin L."/>
            <person name="Chain P."/>
            <person name="Pitluck S."/>
            <person name="Goker M."/>
            <person name="Ovchinikova G."/>
            <person name="Pati A."/>
            <person name="Ivanova N."/>
            <person name="Mavromatis K."/>
            <person name="Chen A."/>
            <person name="Palaniappan K."/>
            <person name="Land M."/>
            <person name="Hauser L."/>
            <person name="Chang Y.J."/>
            <person name="Jeffries C.D."/>
            <person name="Bristow J."/>
            <person name="Eisen J.A."/>
            <person name="Markowitz V."/>
            <person name="Hugenholtz P."/>
            <person name="Kyrpides N.C."/>
            <person name="Klenk H.P."/>
        </authorList>
    </citation>
    <scope>NUCLEOTIDE SEQUENCE [LARGE SCALE GENOMIC DNA]</scope>
    <source>
        <strain evidence="4">DSM 44728 / CIP 108903 / NRRL B-16338 / NBRC 102104 / LLR-40K-21</strain>
    </source>
</reference>
<dbReference type="KEGG" id="sna:Snas_1670"/>
<dbReference type="OrthoDB" id="2388539at2"/>
<keyword evidence="4" id="KW-1185">Reference proteome</keyword>
<dbReference type="Proteomes" id="UP000000844">
    <property type="component" value="Chromosome"/>
</dbReference>